<evidence type="ECO:0000256" key="6">
    <source>
        <dbReference type="ARBA" id="ARBA00023136"/>
    </source>
</evidence>
<organism evidence="12 13">
    <name type="scientific">Spirosoma oryzae</name>
    <dbReference type="NCBI Taxonomy" id="1469603"/>
    <lineage>
        <taxon>Bacteria</taxon>
        <taxon>Pseudomonadati</taxon>
        <taxon>Bacteroidota</taxon>
        <taxon>Cytophagia</taxon>
        <taxon>Cytophagales</taxon>
        <taxon>Cytophagaceae</taxon>
        <taxon>Spirosoma</taxon>
    </lineage>
</organism>
<gene>
    <name evidence="12" type="ORF">CLV58_116117</name>
</gene>
<accession>A0A2T0SMW7</accession>
<dbReference type="InterPro" id="IPR036942">
    <property type="entry name" value="Beta-barrel_TonB_sf"/>
</dbReference>
<comment type="subcellular location">
    <subcellularLocation>
        <location evidence="1 8">Cell outer membrane</location>
        <topology evidence="1 8">Multi-pass membrane protein</topology>
    </subcellularLocation>
</comment>
<keyword evidence="6 8" id="KW-0472">Membrane</keyword>
<evidence type="ECO:0000256" key="3">
    <source>
        <dbReference type="ARBA" id="ARBA00022452"/>
    </source>
</evidence>
<evidence type="ECO:0000256" key="10">
    <source>
        <dbReference type="SAM" id="SignalP"/>
    </source>
</evidence>
<evidence type="ECO:0000256" key="9">
    <source>
        <dbReference type="SAM" id="MobiDB-lite"/>
    </source>
</evidence>
<keyword evidence="4 8" id="KW-0812">Transmembrane</keyword>
<evidence type="ECO:0000256" key="5">
    <source>
        <dbReference type="ARBA" id="ARBA00022729"/>
    </source>
</evidence>
<dbReference type="GO" id="GO:0044718">
    <property type="term" value="P:siderophore transmembrane transport"/>
    <property type="evidence" value="ECO:0007669"/>
    <property type="project" value="TreeGrafter"/>
</dbReference>
<feature type="chain" id="PRO_5015592895" evidence="10">
    <location>
        <begin position="21"/>
        <end position="822"/>
    </location>
</feature>
<feature type="compositionally biased region" description="Basic and acidic residues" evidence="9">
    <location>
        <begin position="813"/>
        <end position="822"/>
    </location>
</feature>
<feature type="signal peptide" evidence="10">
    <location>
        <begin position="1"/>
        <end position="20"/>
    </location>
</feature>
<dbReference type="InterPro" id="IPR037066">
    <property type="entry name" value="Plug_dom_sf"/>
</dbReference>
<dbReference type="InterPro" id="IPR013784">
    <property type="entry name" value="Carb-bd-like_fold"/>
</dbReference>
<evidence type="ECO:0000256" key="1">
    <source>
        <dbReference type="ARBA" id="ARBA00004571"/>
    </source>
</evidence>
<dbReference type="Proteomes" id="UP000238375">
    <property type="component" value="Unassembled WGS sequence"/>
</dbReference>
<reference evidence="12 13" key="1">
    <citation type="submission" date="2018-03" db="EMBL/GenBank/DDBJ databases">
        <title>Genomic Encyclopedia of Archaeal and Bacterial Type Strains, Phase II (KMG-II): from individual species to whole genera.</title>
        <authorList>
            <person name="Goeker M."/>
        </authorList>
    </citation>
    <scope>NUCLEOTIDE SEQUENCE [LARGE SCALE GENOMIC DNA]</scope>
    <source>
        <strain evidence="12 13">DSM 28354</strain>
    </source>
</reference>
<dbReference type="PROSITE" id="PS52016">
    <property type="entry name" value="TONB_DEPENDENT_REC_3"/>
    <property type="match status" value="1"/>
</dbReference>
<dbReference type="GO" id="GO:0009279">
    <property type="term" value="C:cell outer membrane"/>
    <property type="evidence" value="ECO:0007669"/>
    <property type="project" value="UniProtKB-SubCell"/>
</dbReference>
<dbReference type="GO" id="GO:0015344">
    <property type="term" value="F:siderophore uptake transmembrane transporter activity"/>
    <property type="evidence" value="ECO:0007669"/>
    <property type="project" value="TreeGrafter"/>
</dbReference>
<dbReference type="Pfam" id="PF14905">
    <property type="entry name" value="OMP_b-brl_3"/>
    <property type="match status" value="1"/>
</dbReference>
<dbReference type="GO" id="GO:0030246">
    <property type="term" value="F:carbohydrate binding"/>
    <property type="evidence" value="ECO:0007669"/>
    <property type="project" value="InterPro"/>
</dbReference>
<dbReference type="PANTHER" id="PTHR30069">
    <property type="entry name" value="TONB-DEPENDENT OUTER MEMBRANE RECEPTOR"/>
    <property type="match status" value="1"/>
</dbReference>
<protein>
    <submittedName>
        <fullName evidence="12">Outer membrane receptor protein involved in Fe transport</fullName>
    </submittedName>
</protein>
<keyword evidence="5 10" id="KW-0732">Signal</keyword>
<evidence type="ECO:0000256" key="4">
    <source>
        <dbReference type="ARBA" id="ARBA00022692"/>
    </source>
</evidence>
<keyword evidence="13" id="KW-1185">Reference proteome</keyword>
<evidence type="ECO:0000256" key="8">
    <source>
        <dbReference type="PROSITE-ProRule" id="PRU01360"/>
    </source>
</evidence>
<dbReference type="Gene3D" id="2.40.170.20">
    <property type="entry name" value="TonB-dependent receptor, beta-barrel domain"/>
    <property type="match status" value="1"/>
</dbReference>
<proteinExistence type="inferred from homology"/>
<dbReference type="InterPro" id="IPR041700">
    <property type="entry name" value="OMP_b-brl_3"/>
</dbReference>
<feature type="domain" description="Outer membrane protein beta-barrel" evidence="11">
    <location>
        <begin position="386"/>
        <end position="797"/>
    </location>
</feature>
<dbReference type="OrthoDB" id="905812at2"/>
<comment type="caution">
    <text evidence="12">The sequence shown here is derived from an EMBL/GenBank/DDBJ whole genome shotgun (WGS) entry which is preliminary data.</text>
</comment>
<dbReference type="Gene3D" id="2.170.130.10">
    <property type="entry name" value="TonB-dependent receptor, plug domain"/>
    <property type="match status" value="1"/>
</dbReference>
<evidence type="ECO:0000256" key="2">
    <source>
        <dbReference type="ARBA" id="ARBA00022448"/>
    </source>
</evidence>
<name>A0A2T0SMW7_9BACT</name>
<keyword evidence="7 8" id="KW-0998">Cell outer membrane</keyword>
<evidence type="ECO:0000313" key="12">
    <source>
        <dbReference type="EMBL" id="PRY34723.1"/>
    </source>
</evidence>
<dbReference type="Gene3D" id="2.60.40.1120">
    <property type="entry name" value="Carboxypeptidase-like, regulatory domain"/>
    <property type="match status" value="1"/>
</dbReference>
<dbReference type="PANTHER" id="PTHR30069:SF29">
    <property type="entry name" value="HEMOGLOBIN AND HEMOGLOBIN-HAPTOGLOBIN-BINDING PROTEIN 1-RELATED"/>
    <property type="match status" value="1"/>
</dbReference>
<comment type="similarity">
    <text evidence="8">Belongs to the TonB-dependent receptor family.</text>
</comment>
<dbReference type="AlphaFoldDB" id="A0A2T0SMW7"/>
<evidence type="ECO:0000259" key="11">
    <source>
        <dbReference type="Pfam" id="PF14905"/>
    </source>
</evidence>
<dbReference type="SUPFAM" id="SSF56935">
    <property type="entry name" value="Porins"/>
    <property type="match status" value="1"/>
</dbReference>
<feature type="region of interest" description="Disordered" evidence="9">
    <location>
        <begin position="801"/>
        <end position="822"/>
    </location>
</feature>
<evidence type="ECO:0000256" key="7">
    <source>
        <dbReference type="ARBA" id="ARBA00023237"/>
    </source>
</evidence>
<keyword evidence="12" id="KW-0675">Receptor</keyword>
<dbReference type="InterPro" id="IPR039426">
    <property type="entry name" value="TonB-dep_rcpt-like"/>
</dbReference>
<keyword evidence="3 8" id="KW-1134">Transmembrane beta strand</keyword>
<dbReference type="EMBL" id="PVTE01000016">
    <property type="protein sequence ID" value="PRY34723.1"/>
    <property type="molecule type" value="Genomic_DNA"/>
</dbReference>
<keyword evidence="2 8" id="KW-0813">Transport</keyword>
<dbReference type="SUPFAM" id="SSF49452">
    <property type="entry name" value="Starch-binding domain-like"/>
    <property type="match status" value="1"/>
</dbReference>
<dbReference type="RefSeq" id="WP_106139326.1">
    <property type="nucleotide sequence ID" value="NZ_PVTE01000016.1"/>
</dbReference>
<sequence length="822" mass="89754">MKHVFWLFLLSTLFINPARSQSGGATSTSIGSGTVLSGIVLDSVSRKPVAFATVALLTDKRVATTGTTTDEQGRFSLGSTTPGSYTLSVSFVGYRTTLRSGIQIQAGQSADVGTILLQTDAKTLGAVNVVAQKALVEDKGDRLVYNAENDIANTGGTAIDVMRKVPMLSVDLDGNLKMRGSSNIKVLVNGKPSSIMARNLADALKQMPASSIKSVEVITSPGAKYDAEGSAGVINIITKKAITGTNGSINATGGNLNRGLGLNLTTKGEKLGLNVQLSGNQYRNIASSTTTRTTLVDGQPAGVLLQRSNQDNVSLSGNGTVSLDYDPDSLNRISLSTAGWGGNFPTNSQLYTLQTDTQGAVVQEYNRDIRHRNPFGNTEFNLGWTRTFKQPGREFAVLAQYSRMPDNYFYTIRQTPPGSETTNYLERATNYSRNKEYTLQTDYSHPFKLRWRDTTTAKLEVGAKTIRRDIGSDYTIESALTGREADYTIDPTRSNQFTYRQQVTAAYVSLKLETKSKWNLTAGARLEHTSIMGDFPSTNTSFSTGYSNLIPSVTLAKTLGESHTVKLSYTQRISRPLVWYLNPYRDYTDAKNVRTGNPYLNPELTHATELSYSTFNKEGSSLNAALYWRQTNNSIEYLTTVDPQGVGLMGPQNIGRNASYGVNINGVWQVNKALNVTVGTDIMYVDLISRALSLRNRGWIGNANATVSYKLPHDLSLEANGNVFSGGVSLQSDYSAFYFYGLSVKKEFMDKKISLTLNINNPFTPANRLTENQYSTTFLAQQQLSFVNQSFRLTVNYKFGSTSSGNGKTSRKITNDDAKGGR</sequence>
<dbReference type="Pfam" id="PF13620">
    <property type="entry name" value="CarboxypepD_reg"/>
    <property type="match status" value="1"/>
</dbReference>
<evidence type="ECO:0000313" key="13">
    <source>
        <dbReference type="Proteomes" id="UP000238375"/>
    </source>
</evidence>